<comment type="catalytic activity">
    <reaction evidence="1">
        <text>[protein]-peptidylproline (omega=180) = [protein]-peptidylproline (omega=0)</text>
        <dbReference type="Rhea" id="RHEA:16237"/>
        <dbReference type="Rhea" id="RHEA-COMP:10747"/>
        <dbReference type="Rhea" id="RHEA-COMP:10748"/>
        <dbReference type="ChEBI" id="CHEBI:83833"/>
        <dbReference type="ChEBI" id="CHEBI:83834"/>
        <dbReference type="EC" id="5.2.1.8"/>
    </reaction>
</comment>
<evidence type="ECO:0000256" key="1">
    <source>
        <dbReference type="ARBA" id="ARBA00000971"/>
    </source>
</evidence>
<dbReference type="InterPro" id="IPR050245">
    <property type="entry name" value="PrsA_foldase"/>
</dbReference>
<feature type="domain" description="PpiC" evidence="9">
    <location>
        <begin position="119"/>
        <end position="221"/>
    </location>
</feature>
<gene>
    <name evidence="10" type="ORF">DW352_20335</name>
</gene>
<protein>
    <recommendedName>
        <fullName evidence="4">Parvulin-like PPIase</fullName>
        <ecNumber evidence="3">5.2.1.8</ecNumber>
    </recommendedName>
    <alternativeName>
        <fullName evidence="6">Peptidyl-prolyl cis-trans isomerase plp</fullName>
    </alternativeName>
    <alternativeName>
        <fullName evidence="7">Rotamase plp</fullName>
    </alternativeName>
</protein>
<dbReference type="PANTHER" id="PTHR47245">
    <property type="entry name" value="PEPTIDYLPROLYL ISOMERASE"/>
    <property type="match status" value="1"/>
</dbReference>
<evidence type="ECO:0000256" key="5">
    <source>
        <dbReference type="ARBA" id="ARBA00023110"/>
    </source>
</evidence>
<dbReference type="KEGG" id="ptaw:DW352_20335"/>
<evidence type="ECO:0000259" key="9">
    <source>
        <dbReference type="PROSITE" id="PS50198"/>
    </source>
</evidence>
<dbReference type="Proteomes" id="UP000254889">
    <property type="component" value="Chromosome"/>
</dbReference>
<dbReference type="InterPro" id="IPR046357">
    <property type="entry name" value="PPIase_dom_sf"/>
</dbReference>
<dbReference type="SUPFAM" id="SSF109998">
    <property type="entry name" value="Triger factor/SurA peptide-binding domain-like"/>
    <property type="match status" value="1"/>
</dbReference>
<dbReference type="OrthoDB" id="196786at2"/>
<sequence length="277" mass="30082">MSCSIHVQFPAGKPVTVSVNGTAIARDAIVREMQNHPADRPIAAWQQAARALVVRELLLQRAAVLGLVPAPIGDDDGRRETDEEALMRGVVEHEVAVPEPDDATCRRYYENNKARFRSSDLYEAAHILFAALPSDKEAYAQARADAEAVLATLQEDPQGFPAFAQAYSRCPSAAQGGNLGQLTRGDTTPEFERALVALQPGQMSESPVPTRYGFHIIRLARKIDGQPLPFELVASRIAEYLREAVSRRATAQYIARLVSSASIAGIEIAGAEAHRVS</sequence>
<reference evidence="10 11" key="1">
    <citation type="submission" date="2018-07" db="EMBL/GenBank/DDBJ databases">
        <authorList>
            <person name="Quirk P.G."/>
            <person name="Krulwich T.A."/>
        </authorList>
    </citation>
    <scope>NUCLEOTIDE SEQUENCE [LARGE SCALE GENOMIC DNA]</scope>
    <source>
        <strain evidence="10 11">CC-BB4</strain>
    </source>
</reference>
<evidence type="ECO:0000256" key="8">
    <source>
        <dbReference type="PROSITE-ProRule" id="PRU00278"/>
    </source>
</evidence>
<dbReference type="InterPro" id="IPR027304">
    <property type="entry name" value="Trigger_fact/SurA_dom_sf"/>
</dbReference>
<keyword evidence="8 10" id="KW-0413">Isomerase</keyword>
<dbReference type="PROSITE" id="PS50198">
    <property type="entry name" value="PPIC_PPIASE_2"/>
    <property type="match status" value="1"/>
</dbReference>
<dbReference type="PANTHER" id="PTHR47245:SF2">
    <property type="entry name" value="PEPTIDYL-PROLYL CIS-TRANS ISOMERASE HP_0175-RELATED"/>
    <property type="match status" value="1"/>
</dbReference>
<proteinExistence type="inferred from homology"/>
<comment type="similarity">
    <text evidence="2">Belongs to the PpiC/parvulin rotamase family.</text>
</comment>
<dbReference type="GO" id="GO:0003755">
    <property type="term" value="F:peptidyl-prolyl cis-trans isomerase activity"/>
    <property type="evidence" value="ECO:0007669"/>
    <property type="project" value="UniProtKB-KW"/>
</dbReference>
<dbReference type="InterPro" id="IPR000297">
    <property type="entry name" value="PPIase_PpiC"/>
</dbReference>
<evidence type="ECO:0000256" key="7">
    <source>
        <dbReference type="ARBA" id="ARBA00031484"/>
    </source>
</evidence>
<name>A0A346A0G8_9HYPH</name>
<keyword evidence="11" id="KW-1185">Reference proteome</keyword>
<dbReference type="EC" id="5.2.1.8" evidence="3"/>
<accession>A0A346A0G8</accession>
<dbReference type="Gene3D" id="3.10.50.40">
    <property type="match status" value="1"/>
</dbReference>
<keyword evidence="5 8" id="KW-0697">Rotamase</keyword>
<evidence type="ECO:0000313" key="11">
    <source>
        <dbReference type="Proteomes" id="UP000254889"/>
    </source>
</evidence>
<evidence type="ECO:0000313" key="10">
    <source>
        <dbReference type="EMBL" id="AXK82665.1"/>
    </source>
</evidence>
<dbReference type="EMBL" id="CP031417">
    <property type="protein sequence ID" value="AXK82665.1"/>
    <property type="molecule type" value="Genomic_DNA"/>
</dbReference>
<evidence type="ECO:0000256" key="4">
    <source>
        <dbReference type="ARBA" id="ARBA00018370"/>
    </source>
</evidence>
<evidence type="ECO:0000256" key="6">
    <source>
        <dbReference type="ARBA" id="ARBA00030642"/>
    </source>
</evidence>
<dbReference type="AlphaFoldDB" id="A0A346A0G8"/>
<dbReference type="RefSeq" id="WP_115693044.1">
    <property type="nucleotide sequence ID" value="NZ_CP031417.1"/>
</dbReference>
<organism evidence="10 11">
    <name type="scientific">Pseudolabrys taiwanensis</name>
    <dbReference type="NCBI Taxonomy" id="331696"/>
    <lineage>
        <taxon>Bacteria</taxon>
        <taxon>Pseudomonadati</taxon>
        <taxon>Pseudomonadota</taxon>
        <taxon>Alphaproteobacteria</taxon>
        <taxon>Hyphomicrobiales</taxon>
        <taxon>Xanthobacteraceae</taxon>
        <taxon>Pseudolabrys</taxon>
    </lineage>
</organism>
<dbReference type="SUPFAM" id="SSF54534">
    <property type="entry name" value="FKBP-like"/>
    <property type="match status" value="1"/>
</dbReference>
<evidence type="ECO:0000256" key="3">
    <source>
        <dbReference type="ARBA" id="ARBA00013194"/>
    </source>
</evidence>
<dbReference type="Pfam" id="PF00639">
    <property type="entry name" value="Rotamase"/>
    <property type="match status" value="1"/>
</dbReference>
<evidence type="ECO:0000256" key="2">
    <source>
        <dbReference type="ARBA" id="ARBA00007656"/>
    </source>
</evidence>